<organism evidence="6 7">
    <name type="scientific">Novosphingobium resinovorum</name>
    <dbReference type="NCBI Taxonomy" id="158500"/>
    <lineage>
        <taxon>Bacteria</taxon>
        <taxon>Pseudomonadati</taxon>
        <taxon>Pseudomonadota</taxon>
        <taxon>Alphaproteobacteria</taxon>
        <taxon>Sphingomonadales</taxon>
        <taxon>Sphingomonadaceae</taxon>
        <taxon>Novosphingobium</taxon>
    </lineage>
</organism>
<evidence type="ECO:0000313" key="7">
    <source>
        <dbReference type="Proteomes" id="UP000094626"/>
    </source>
</evidence>
<name>A0A1D8AF32_9SPHN</name>
<keyword evidence="4" id="KW-0460">Magnesium</keyword>
<evidence type="ECO:0000256" key="2">
    <source>
        <dbReference type="ARBA" id="ARBA00022723"/>
    </source>
</evidence>
<dbReference type="RefSeq" id="WP_069710028.1">
    <property type="nucleotide sequence ID" value="NZ_CP017077.1"/>
</dbReference>
<dbReference type="GO" id="GO:0016462">
    <property type="term" value="F:pyrophosphatase activity"/>
    <property type="evidence" value="ECO:0007669"/>
    <property type="project" value="InterPro"/>
</dbReference>
<accession>A0A1D8AF32</accession>
<evidence type="ECO:0000313" key="6">
    <source>
        <dbReference type="EMBL" id="AOR80709.1"/>
    </source>
</evidence>
<evidence type="ECO:0000259" key="5">
    <source>
        <dbReference type="PROSITE" id="PS51462"/>
    </source>
</evidence>
<reference evidence="7" key="1">
    <citation type="journal article" date="2017" name="J. Biotechnol.">
        <title>Complete genome sequence of Novosphingobium resinovorum SA1, a versatile xenobiotic-degrading bacterium capable of utilizing sulfanilic acid.</title>
        <authorList>
            <person name="Hegedus B."/>
            <person name="Kos P.B."/>
            <person name="Balint B."/>
            <person name="Maroti G."/>
            <person name="Gan H.M."/>
            <person name="Perei K."/>
            <person name="Rakhely G."/>
        </authorList>
    </citation>
    <scope>NUCLEOTIDE SEQUENCE [LARGE SCALE GENOMIC DNA]</scope>
    <source>
        <strain evidence="7">SA1</strain>
    </source>
</reference>
<evidence type="ECO:0000256" key="3">
    <source>
        <dbReference type="ARBA" id="ARBA00022801"/>
    </source>
</evidence>
<protein>
    <recommendedName>
        <fullName evidence="5">Nudix hydrolase domain-containing protein</fullName>
    </recommendedName>
</protein>
<dbReference type="PROSITE" id="PS51462">
    <property type="entry name" value="NUDIX"/>
    <property type="match status" value="1"/>
</dbReference>
<dbReference type="InterPro" id="IPR015797">
    <property type="entry name" value="NUDIX_hydrolase-like_dom_sf"/>
</dbReference>
<evidence type="ECO:0000256" key="1">
    <source>
        <dbReference type="ARBA" id="ARBA00001946"/>
    </source>
</evidence>
<sequence>MPLQTHALPYRRTSDGLEILLVTSRRKGKWILPKGKIEAGETAAQRAAIEAFEEAGVRGSVSAKPLLASSLADPSQAQIYPLAVLEELEQWPEMAVRQRAWFSVSEARARLQDEGMLRALAAFASRFSDAPSPSDPSG</sequence>
<dbReference type="GO" id="GO:0046872">
    <property type="term" value="F:metal ion binding"/>
    <property type="evidence" value="ECO:0007669"/>
    <property type="project" value="UniProtKB-KW"/>
</dbReference>
<dbReference type="AlphaFoldDB" id="A0A1D8AF32"/>
<proteinExistence type="predicted"/>
<dbReference type="InterPro" id="IPR000086">
    <property type="entry name" value="NUDIX_hydrolase_dom"/>
</dbReference>
<dbReference type="OrthoDB" id="7066910at2"/>
<dbReference type="Pfam" id="PF00293">
    <property type="entry name" value="NUDIX"/>
    <property type="match status" value="1"/>
</dbReference>
<geneLocation type="plasmid" evidence="6 7">
    <name>pSA2</name>
</geneLocation>
<keyword evidence="6" id="KW-0614">Plasmid</keyword>
<dbReference type="Gene3D" id="3.90.79.10">
    <property type="entry name" value="Nucleoside Triphosphate Pyrophosphohydrolase"/>
    <property type="match status" value="1"/>
</dbReference>
<dbReference type="PANTHER" id="PTHR12629">
    <property type="entry name" value="DIPHOSPHOINOSITOL POLYPHOSPHATE PHOSPHOHYDROLASE"/>
    <property type="match status" value="1"/>
</dbReference>
<gene>
    <name evidence="6" type="ORF">BES08_28265</name>
</gene>
<evidence type="ECO:0000256" key="4">
    <source>
        <dbReference type="ARBA" id="ARBA00022842"/>
    </source>
</evidence>
<dbReference type="Proteomes" id="UP000094626">
    <property type="component" value="Plasmid pSA2"/>
</dbReference>
<dbReference type="SUPFAM" id="SSF55811">
    <property type="entry name" value="Nudix"/>
    <property type="match status" value="1"/>
</dbReference>
<dbReference type="CDD" id="cd04666">
    <property type="entry name" value="NUDIX_DIPP2_like_Nudt4"/>
    <property type="match status" value="1"/>
</dbReference>
<dbReference type="EMBL" id="CP017077">
    <property type="protein sequence ID" value="AOR80709.1"/>
    <property type="molecule type" value="Genomic_DNA"/>
</dbReference>
<keyword evidence="2" id="KW-0479">Metal-binding</keyword>
<feature type="domain" description="Nudix hydrolase" evidence="5">
    <location>
        <begin position="1"/>
        <end position="124"/>
    </location>
</feature>
<dbReference type="KEGG" id="nre:BES08_28265"/>
<keyword evidence="7" id="KW-1185">Reference proteome</keyword>
<dbReference type="InterPro" id="IPR047198">
    <property type="entry name" value="DDP-like_NUDIX"/>
</dbReference>
<dbReference type="PANTHER" id="PTHR12629:SF0">
    <property type="entry name" value="DIPHOSPHOINOSITOL-POLYPHOSPHATE DIPHOSPHATASE"/>
    <property type="match status" value="1"/>
</dbReference>
<dbReference type="GO" id="GO:0005737">
    <property type="term" value="C:cytoplasm"/>
    <property type="evidence" value="ECO:0007669"/>
    <property type="project" value="TreeGrafter"/>
</dbReference>
<comment type="cofactor">
    <cofactor evidence="1">
        <name>Mg(2+)</name>
        <dbReference type="ChEBI" id="CHEBI:18420"/>
    </cofactor>
</comment>
<keyword evidence="3" id="KW-0378">Hydrolase</keyword>